<dbReference type="EMBL" id="JAPZBT010000001">
    <property type="protein sequence ID" value="KAJ5383828.1"/>
    <property type="molecule type" value="Genomic_DNA"/>
</dbReference>
<evidence type="ECO:0000313" key="2">
    <source>
        <dbReference type="Proteomes" id="UP001147752"/>
    </source>
</evidence>
<dbReference type="AlphaFoldDB" id="A0A9W9VIU2"/>
<keyword evidence="2" id="KW-1185">Reference proteome</keyword>
<protein>
    <submittedName>
        <fullName evidence="1">Uncharacterized protein</fullName>
    </submittedName>
</protein>
<dbReference type="OrthoDB" id="4453902at2759"/>
<dbReference type="Proteomes" id="UP001147752">
    <property type="component" value="Unassembled WGS sequence"/>
</dbReference>
<comment type="caution">
    <text evidence="1">The sequence shown here is derived from an EMBL/GenBank/DDBJ whole genome shotgun (WGS) entry which is preliminary data.</text>
</comment>
<sequence>MSCLGHVHPTEANQGLTTHELRAILLVLSLMGDQKGRIFQASYDGKGLTLQYSRLWSLANPSTAPLELFVRYRLSEPIGGIRNLSIR</sequence>
<gene>
    <name evidence="1" type="ORF">N7517_001739</name>
</gene>
<name>A0A9W9VIU2_9EURO</name>
<accession>A0A9W9VIU2</accession>
<dbReference type="RefSeq" id="XP_056583604.1">
    <property type="nucleotide sequence ID" value="XM_056719469.1"/>
</dbReference>
<reference evidence="1" key="2">
    <citation type="journal article" date="2023" name="IMA Fungus">
        <title>Comparative genomic study of the Penicillium genus elucidates a diverse pangenome and 15 lateral gene transfer events.</title>
        <authorList>
            <person name="Petersen C."/>
            <person name="Sorensen T."/>
            <person name="Nielsen M.R."/>
            <person name="Sondergaard T.E."/>
            <person name="Sorensen J.L."/>
            <person name="Fitzpatrick D.A."/>
            <person name="Frisvad J.C."/>
            <person name="Nielsen K.L."/>
        </authorList>
    </citation>
    <scope>NUCLEOTIDE SEQUENCE</scope>
    <source>
        <strain evidence="1">IBT 3081</strain>
    </source>
</reference>
<organism evidence="1 2">
    <name type="scientific">Penicillium concentricum</name>
    <dbReference type="NCBI Taxonomy" id="293559"/>
    <lineage>
        <taxon>Eukaryota</taxon>
        <taxon>Fungi</taxon>
        <taxon>Dikarya</taxon>
        <taxon>Ascomycota</taxon>
        <taxon>Pezizomycotina</taxon>
        <taxon>Eurotiomycetes</taxon>
        <taxon>Eurotiomycetidae</taxon>
        <taxon>Eurotiales</taxon>
        <taxon>Aspergillaceae</taxon>
        <taxon>Penicillium</taxon>
    </lineage>
</organism>
<dbReference type="GeneID" id="81458652"/>
<reference evidence="1" key="1">
    <citation type="submission" date="2022-12" db="EMBL/GenBank/DDBJ databases">
        <authorList>
            <person name="Petersen C."/>
        </authorList>
    </citation>
    <scope>NUCLEOTIDE SEQUENCE</scope>
    <source>
        <strain evidence="1">IBT 3081</strain>
    </source>
</reference>
<evidence type="ECO:0000313" key="1">
    <source>
        <dbReference type="EMBL" id="KAJ5383828.1"/>
    </source>
</evidence>
<proteinExistence type="predicted"/>